<dbReference type="EMBL" id="AP028056">
    <property type="protein sequence ID" value="BEH02756.1"/>
    <property type="molecule type" value="Genomic_DNA"/>
</dbReference>
<reference evidence="4" key="1">
    <citation type="journal article" date="2024" name="Int. J. Syst. Evol. Microbiol.">
        <title>Brooklawnia propionicigenes sp. nov., a facultatively anaerobic, propionate-producing bacterium isolated from a methanogenic reactor treating waste from cattle farms.</title>
        <authorList>
            <person name="Akita Y."/>
            <person name="Ueki A."/>
            <person name="Tonouchi A."/>
            <person name="Sugawara Y."/>
            <person name="Honma S."/>
            <person name="Kaku N."/>
            <person name="Ueki K."/>
        </authorList>
    </citation>
    <scope>NUCLEOTIDE SEQUENCE</scope>
    <source>
        <strain evidence="4">SH051</strain>
    </source>
</reference>
<feature type="chain" id="PRO_5043004942" description="DUF8175 domain-containing protein" evidence="2">
    <location>
        <begin position="28"/>
        <end position="220"/>
    </location>
</feature>
<dbReference type="Proteomes" id="UP001431656">
    <property type="component" value="Chromosome"/>
</dbReference>
<evidence type="ECO:0000313" key="4">
    <source>
        <dbReference type="EMBL" id="BEH02756.1"/>
    </source>
</evidence>
<evidence type="ECO:0000259" key="3">
    <source>
        <dbReference type="Pfam" id="PF26526"/>
    </source>
</evidence>
<proteinExistence type="predicted"/>
<keyword evidence="5" id="KW-1185">Reference proteome</keyword>
<dbReference type="KEGG" id="broo:brsh051_20370"/>
<evidence type="ECO:0000313" key="5">
    <source>
        <dbReference type="Proteomes" id="UP001431656"/>
    </source>
</evidence>
<feature type="domain" description="DUF8175" evidence="3">
    <location>
        <begin position="25"/>
        <end position="199"/>
    </location>
</feature>
<protein>
    <recommendedName>
        <fullName evidence="3">DUF8175 domain-containing protein</fullName>
    </recommendedName>
</protein>
<keyword evidence="2" id="KW-0732">Signal</keyword>
<sequence>MAAALAVAIIAAALVVSWRIASRPAPATPETPPATSTQDDQGQCPAGPIEMAGTVTLAPEATWSLVGKVVAPTVPEAGPATIDPDGYRRCYARTPLGALTAAANLAAMGSDPALAGRLADDGLMPGALRDRLLSTPEPSSATTGGAQIRGFQMVSYDGTATAVNLGMQAQNGGYGVATIELVWHEGDWRIGVRGEGEAQEMAVTYSWPPSLVGFVLWSGI</sequence>
<evidence type="ECO:0000256" key="1">
    <source>
        <dbReference type="SAM" id="MobiDB-lite"/>
    </source>
</evidence>
<feature type="region of interest" description="Disordered" evidence="1">
    <location>
        <begin position="25"/>
        <end position="47"/>
    </location>
</feature>
<dbReference type="InterPro" id="IPR058488">
    <property type="entry name" value="DUF8175"/>
</dbReference>
<dbReference type="RefSeq" id="WP_286264663.1">
    <property type="nucleotide sequence ID" value="NZ_AP028056.1"/>
</dbReference>
<organism evidence="4 5">
    <name type="scientific">Brooklawnia propionicigenes</name>
    <dbReference type="NCBI Taxonomy" id="3041175"/>
    <lineage>
        <taxon>Bacteria</taxon>
        <taxon>Bacillati</taxon>
        <taxon>Actinomycetota</taxon>
        <taxon>Actinomycetes</taxon>
        <taxon>Propionibacteriales</taxon>
        <taxon>Propionibacteriaceae</taxon>
        <taxon>Brooklawnia</taxon>
    </lineage>
</organism>
<accession>A0AAN0MHY8</accession>
<dbReference type="AlphaFoldDB" id="A0AAN0MHY8"/>
<dbReference type="Pfam" id="PF26526">
    <property type="entry name" value="DUF8175"/>
    <property type="match status" value="1"/>
</dbReference>
<gene>
    <name evidence="4" type="ORF">brsh051_20370</name>
</gene>
<evidence type="ECO:0000256" key="2">
    <source>
        <dbReference type="SAM" id="SignalP"/>
    </source>
</evidence>
<feature type="signal peptide" evidence="2">
    <location>
        <begin position="1"/>
        <end position="27"/>
    </location>
</feature>
<name>A0AAN0MHY8_9ACTN</name>